<feature type="transmembrane region" description="Helical" evidence="1">
    <location>
        <begin position="94"/>
        <end position="113"/>
    </location>
</feature>
<keyword evidence="1" id="KW-1133">Transmembrane helix</keyword>
<feature type="transmembrane region" description="Helical" evidence="1">
    <location>
        <begin position="119"/>
        <end position="137"/>
    </location>
</feature>
<organism evidence="2 3">
    <name type="scientific">Marinobacterium stanieri</name>
    <dbReference type="NCBI Taxonomy" id="49186"/>
    <lineage>
        <taxon>Bacteria</taxon>
        <taxon>Pseudomonadati</taxon>
        <taxon>Pseudomonadota</taxon>
        <taxon>Gammaproteobacteria</taxon>
        <taxon>Oceanospirillales</taxon>
        <taxon>Oceanospirillaceae</taxon>
        <taxon>Marinobacterium</taxon>
    </lineage>
</organism>
<gene>
    <name evidence="2" type="ORF">SAMN05421647_10453</name>
</gene>
<keyword evidence="1" id="KW-0472">Membrane</keyword>
<dbReference type="AlphaFoldDB" id="A0A1N6S694"/>
<feature type="transmembrane region" description="Helical" evidence="1">
    <location>
        <begin position="59"/>
        <end position="82"/>
    </location>
</feature>
<evidence type="ECO:0000256" key="1">
    <source>
        <dbReference type="SAM" id="Phobius"/>
    </source>
</evidence>
<dbReference type="STRING" id="49186.SAMN05421647_10453"/>
<accession>A0A1N6S694</accession>
<reference evidence="2 3" key="1">
    <citation type="submission" date="2017-01" db="EMBL/GenBank/DDBJ databases">
        <authorList>
            <person name="Mah S.A."/>
            <person name="Swanson W.J."/>
            <person name="Moy G.W."/>
            <person name="Vacquier V.D."/>
        </authorList>
    </citation>
    <scope>NUCLEOTIDE SEQUENCE [LARGE SCALE GENOMIC DNA]</scope>
    <source>
        <strain evidence="2 3">DSM 7027</strain>
    </source>
</reference>
<name>A0A1N6S694_9GAMM</name>
<protein>
    <submittedName>
        <fullName evidence="2">Uncharacterized protein</fullName>
    </submittedName>
</protein>
<feature type="transmembrane region" description="Helical" evidence="1">
    <location>
        <begin position="24"/>
        <end position="47"/>
    </location>
</feature>
<sequence length="160" mass="17552">MKPDIAQEDTSLLSSFRALLPKGVSLLIGSVVFQCISVGVLVAIGVNLSKSQGFSSDDFLPPVMLGGAFAVILLVTGVFLVVMQKSIGIYLCRFNAWLWTLLTAASWIYDWIFEQASSFSLYSTGLLSAVSVLALYSSQFLHGYIARAKAIRQEFWNDRV</sequence>
<dbReference type="RefSeq" id="WP_076462693.1">
    <property type="nucleotide sequence ID" value="NZ_FTMN01000004.1"/>
</dbReference>
<keyword evidence="1" id="KW-0812">Transmembrane</keyword>
<dbReference type="EMBL" id="FTMN01000004">
    <property type="protein sequence ID" value="SIQ36614.1"/>
    <property type="molecule type" value="Genomic_DNA"/>
</dbReference>
<evidence type="ECO:0000313" key="3">
    <source>
        <dbReference type="Proteomes" id="UP000186895"/>
    </source>
</evidence>
<keyword evidence="3" id="KW-1185">Reference proteome</keyword>
<proteinExistence type="predicted"/>
<evidence type="ECO:0000313" key="2">
    <source>
        <dbReference type="EMBL" id="SIQ36614.1"/>
    </source>
</evidence>
<dbReference type="Proteomes" id="UP000186895">
    <property type="component" value="Unassembled WGS sequence"/>
</dbReference>